<dbReference type="PROSITE" id="PS50234">
    <property type="entry name" value="VWFA"/>
    <property type="match status" value="1"/>
</dbReference>
<dbReference type="Pfam" id="PF08487">
    <property type="entry name" value="VIT"/>
    <property type="match status" value="1"/>
</dbReference>
<comment type="caution">
    <text evidence="5">The sequence shown here is derived from an EMBL/GenBank/DDBJ whole genome shotgun (WGS) entry which is preliminary data.</text>
</comment>
<feature type="domain" description="VWFA" evidence="3">
    <location>
        <begin position="281"/>
        <end position="447"/>
    </location>
</feature>
<dbReference type="OrthoDB" id="1729737at2759"/>
<dbReference type="InterPro" id="IPR013694">
    <property type="entry name" value="VIT"/>
</dbReference>
<gene>
    <name evidence="5" type="ORF">TRFO_03971</name>
</gene>
<evidence type="ECO:0000256" key="2">
    <source>
        <dbReference type="SAM" id="SignalP"/>
    </source>
</evidence>
<feature type="compositionally biased region" description="Basic and acidic residues" evidence="1">
    <location>
        <begin position="671"/>
        <end position="680"/>
    </location>
</feature>
<organism evidence="5 6">
    <name type="scientific">Tritrichomonas foetus</name>
    <dbReference type="NCBI Taxonomy" id="1144522"/>
    <lineage>
        <taxon>Eukaryota</taxon>
        <taxon>Metamonada</taxon>
        <taxon>Parabasalia</taxon>
        <taxon>Tritrichomonadida</taxon>
        <taxon>Tritrichomonadidae</taxon>
        <taxon>Tritrichomonas</taxon>
    </lineage>
</organism>
<sequence length="788" mass="89519">MIMFLISLFALAHNYIELRAAEHTGNITLQNLAITTNIIGNIAQTNYELKYYNNNNDTIKDSTLYLPHVANLAISDVIMATNGTIYLSKAFENPEAQQEFQKHVEKGDVTLLVKQNYDSIQIDLANIPSKENITIQFSAVQTLKTNFDFLSESFLSKFQIPMTMKPIYHPSNNNLNNNNNDKGDAPLESSIPYNFVFKLMAPNAKRIEFPTYPNVKIDQDKKCLVYNGPLEKDISVNLYFDSVNEEVNIEKYNGTQITQFLLSSNTYRNLVEDKNVFDNKSIVFLIDRSGSMYGSEQFVKNALELFLHSLPANSQFEIVGFGSTYEPLFNQLRNYDETSLHHVLNSINQIVDPNLGGTEIYQPLKYILEKLKPDIVILLTDGAVSNDEEIIQLSTNYSTTISSLGIGNMWSAHLLQGLAFKTGGSYEIISNAEEIKSSVIRLLYNSLYLYLNDIEIETNCGQLMSENLKSIKGNEMISLLFYNSKEIKEGYLTIKGKIPINKKEAIFKNYSISYNLTKANIQEDKILHKIATITLEDNDSTNNKEQIIQLSKRLNLLTKHTSLLLYDNSHENFDEEKMKLKEKEIIGISDGSFPHSRSLRGYHFSPKVKAASFSHMIGERAGFGMHHGLSFSKSRINTLLDCDDSVAESMEVEDISMSSERSTEQGVQEESESRQNVKNTENKDESICNLIIQNIETNGNVKDAINLVKTIITKYFVLQENNEKEFENIDKTQAFSFLYEVLKLKGGDSYILVAQKILAFIKQNINDQNQLNNSLNWALNQLLVLKEK</sequence>
<keyword evidence="6" id="KW-1185">Reference proteome</keyword>
<dbReference type="InterPro" id="IPR036465">
    <property type="entry name" value="vWFA_dom_sf"/>
</dbReference>
<dbReference type="SMART" id="SM00327">
    <property type="entry name" value="VWA"/>
    <property type="match status" value="1"/>
</dbReference>
<name>A0A1J4KNR6_9EUKA</name>
<dbReference type="InterPro" id="IPR002035">
    <property type="entry name" value="VWF_A"/>
</dbReference>
<protein>
    <submittedName>
        <fullName evidence="5">Breast cancer suppressor candidate 1,bcsc-1</fullName>
    </submittedName>
</protein>
<dbReference type="Proteomes" id="UP000179807">
    <property type="component" value="Unassembled WGS sequence"/>
</dbReference>
<evidence type="ECO:0000313" key="6">
    <source>
        <dbReference type="Proteomes" id="UP000179807"/>
    </source>
</evidence>
<accession>A0A1J4KNR6</accession>
<dbReference type="Gene3D" id="3.40.50.410">
    <property type="entry name" value="von Willebrand factor, type A domain"/>
    <property type="match status" value="1"/>
</dbReference>
<dbReference type="RefSeq" id="XP_068364197.1">
    <property type="nucleotide sequence ID" value="XM_068491613.1"/>
</dbReference>
<dbReference type="Pfam" id="PF13768">
    <property type="entry name" value="VWA_3"/>
    <property type="match status" value="1"/>
</dbReference>
<dbReference type="PROSITE" id="PS51468">
    <property type="entry name" value="VIT"/>
    <property type="match status" value="1"/>
</dbReference>
<keyword evidence="2" id="KW-0732">Signal</keyword>
<dbReference type="VEuPathDB" id="TrichDB:TRFO_03971"/>
<feature type="region of interest" description="Disordered" evidence="1">
    <location>
        <begin position="651"/>
        <end position="680"/>
    </location>
</feature>
<dbReference type="GeneID" id="94826317"/>
<feature type="signal peptide" evidence="2">
    <location>
        <begin position="1"/>
        <end position="20"/>
    </location>
</feature>
<evidence type="ECO:0000259" key="3">
    <source>
        <dbReference type="PROSITE" id="PS50234"/>
    </source>
</evidence>
<proteinExistence type="predicted"/>
<dbReference type="AlphaFoldDB" id="A0A1J4KNR6"/>
<feature type="chain" id="PRO_5012656087" evidence="2">
    <location>
        <begin position="21"/>
        <end position="788"/>
    </location>
</feature>
<evidence type="ECO:0000259" key="4">
    <source>
        <dbReference type="PROSITE" id="PS51468"/>
    </source>
</evidence>
<reference evidence="5" key="1">
    <citation type="submission" date="2016-10" db="EMBL/GenBank/DDBJ databases">
        <authorList>
            <person name="Benchimol M."/>
            <person name="Almeida L.G."/>
            <person name="Vasconcelos A.T."/>
            <person name="Perreira-Neves A."/>
            <person name="Rosa I.A."/>
            <person name="Tasca T."/>
            <person name="Bogo M.R."/>
            <person name="de Souza W."/>
        </authorList>
    </citation>
    <scope>NUCLEOTIDE SEQUENCE [LARGE SCALE GENOMIC DNA]</scope>
    <source>
        <strain evidence="5">K</strain>
    </source>
</reference>
<dbReference type="PANTHER" id="PTHR45737">
    <property type="entry name" value="VON WILLEBRAND FACTOR A DOMAIN-CONTAINING PROTEIN 5A"/>
    <property type="match status" value="1"/>
</dbReference>
<evidence type="ECO:0000313" key="5">
    <source>
        <dbReference type="EMBL" id="OHT11061.1"/>
    </source>
</evidence>
<evidence type="ECO:0000256" key="1">
    <source>
        <dbReference type="SAM" id="MobiDB-lite"/>
    </source>
</evidence>
<dbReference type="SMART" id="SM00609">
    <property type="entry name" value="VIT"/>
    <property type="match status" value="1"/>
</dbReference>
<dbReference type="EMBL" id="MLAK01000594">
    <property type="protein sequence ID" value="OHT11061.1"/>
    <property type="molecule type" value="Genomic_DNA"/>
</dbReference>
<dbReference type="PANTHER" id="PTHR45737:SF6">
    <property type="entry name" value="VON WILLEBRAND FACTOR A DOMAIN-CONTAINING PROTEIN 5A"/>
    <property type="match status" value="1"/>
</dbReference>
<dbReference type="SUPFAM" id="SSF53300">
    <property type="entry name" value="vWA-like"/>
    <property type="match status" value="1"/>
</dbReference>
<feature type="compositionally biased region" description="Polar residues" evidence="1">
    <location>
        <begin position="656"/>
        <end position="670"/>
    </location>
</feature>
<feature type="domain" description="VIT" evidence="4">
    <location>
        <begin position="13"/>
        <end position="141"/>
    </location>
</feature>